<dbReference type="InterPro" id="IPR003148">
    <property type="entry name" value="RCK_N"/>
</dbReference>
<evidence type="ECO:0000259" key="10">
    <source>
        <dbReference type="Pfam" id="PF00999"/>
    </source>
</evidence>
<gene>
    <name evidence="12" type="ORF">GCM10009111_22440</name>
</gene>
<evidence type="ECO:0000256" key="4">
    <source>
        <dbReference type="ARBA" id="ARBA00022449"/>
    </source>
</evidence>
<feature type="transmembrane region" description="Helical" evidence="9">
    <location>
        <begin position="144"/>
        <end position="163"/>
    </location>
</feature>
<proteinExistence type="inferred from homology"/>
<evidence type="ECO:0000256" key="1">
    <source>
        <dbReference type="ARBA" id="ARBA00004141"/>
    </source>
</evidence>
<keyword evidence="3" id="KW-0813">Transport</keyword>
<keyword evidence="7" id="KW-0406">Ion transport</keyword>
<feature type="transmembrane region" description="Helical" evidence="9">
    <location>
        <begin position="109"/>
        <end position="132"/>
    </location>
</feature>
<keyword evidence="8 9" id="KW-0472">Membrane</keyword>
<dbReference type="Proteomes" id="UP001500021">
    <property type="component" value="Unassembled WGS sequence"/>
</dbReference>
<name>A0ABN1L881_9GAMM</name>
<evidence type="ECO:0000256" key="3">
    <source>
        <dbReference type="ARBA" id="ARBA00022448"/>
    </source>
</evidence>
<dbReference type="Gene3D" id="3.40.50.720">
    <property type="entry name" value="NAD(P)-binding Rossmann-like Domain"/>
    <property type="match status" value="1"/>
</dbReference>
<dbReference type="Pfam" id="PF02254">
    <property type="entry name" value="TrkA_N"/>
    <property type="match status" value="1"/>
</dbReference>
<feature type="transmembrane region" description="Helical" evidence="9">
    <location>
        <begin position="332"/>
        <end position="353"/>
    </location>
</feature>
<keyword evidence="5 9" id="KW-0812">Transmembrane</keyword>
<protein>
    <submittedName>
        <fullName evidence="12">Cation:proton antiporter</fullName>
    </submittedName>
</protein>
<evidence type="ECO:0000256" key="7">
    <source>
        <dbReference type="ARBA" id="ARBA00023065"/>
    </source>
</evidence>
<feature type="transmembrane region" description="Helical" evidence="9">
    <location>
        <begin position="301"/>
        <end position="326"/>
    </location>
</feature>
<dbReference type="Pfam" id="PF00999">
    <property type="entry name" value="Na_H_Exchanger"/>
    <property type="match status" value="1"/>
</dbReference>
<dbReference type="PANTHER" id="PTHR42751">
    <property type="entry name" value="SODIUM/HYDROGEN EXCHANGER FAMILY/TRKA DOMAIN PROTEIN"/>
    <property type="match status" value="1"/>
</dbReference>
<feature type="transmembrane region" description="Helical" evidence="9">
    <location>
        <begin position="44"/>
        <end position="62"/>
    </location>
</feature>
<dbReference type="Gene3D" id="1.20.1530.20">
    <property type="match status" value="1"/>
</dbReference>
<keyword evidence="4" id="KW-0050">Antiport</keyword>
<feature type="domain" description="RCK N-terminal" evidence="11">
    <location>
        <begin position="387"/>
        <end position="502"/>
    </location>
</feature>
<comment type="caution">
    <text evidence="12">The sequence shown here is derived from an EMBL/GenBank/DDBJ whole genome shotgun (WGS) entry which is preliminary data.</text>
</comment>
<evidence type="ECO:0000256" key="6">
    <source>
        <dbReference type="ARBA" id="ARBA00022989"/>
    </source>
</evidence>
<sequence>MDFIWISFAFICGLIAKGTSLPPSIGYLAAGFALNMMGYQSDDSLTLLSDLGITLMLFTIGLKLDVKNLFKTEVWLGSSLHTLTWIIACISIFKLFALFSISYFSELDIITAILIAFALSFSSTVCVIKLLEENGEMRTRHGKLAVSILVIQDIVAVAFLVVATGKTPSIWAFSLLGLFLIKPLINRMINYVGHGELIPLAGFFIALGSYELFELVNIKGDLGALIIGMFLASHQKATEINKALMSFKDLFLIGFFLSIGFTAVPTLEMLGLASMLMLLIPIKFTLFYGIFTLLKMRCRSAFLSALSLSNFSEFGLIVGALSVSAGWLSNDWLVILALAVSLSFILTTVIYSFSHVIFSKYRPLLAQFERDTKLEEDIFTQPCKRPIVIIGMGRVGMGAYRAINNHSESHAWGLDADKEKITWLNEQNIEAYYGDAEDIHFWESIDLSQIELVLLALPAVQDAMNITTQLKGAKYQGKIAAVARYEDERIELQEYGIDKVFNFYTEAGVGFAEESLALLDSLSLLTTTKD</sequence>
<dbReference type="SUPFAM" id="SSF51735">
    <property type="entry name" value="NAD(P)-binding Rossmann-fold domains"/>
    <property type="match status" value="1"/>
</dbReference>
<feature type="transmembrane region" description="Helical" evidence="9">
    <location>
        <begin position="83"/>
        <end position="103"/>
    </location>
</feature>
<evidence type="ECO:0000313" key="13">
    <source>
        <dbReference type="Proteomes" id="UP001500021"/>
    </source>
</evidence>
<comment type="subcellular location">
    <subcellularLocation>
        <location evidence="1">Membrane</location>
        <topology evidence="1">Multi-pass membrane protein</topology>
    </subcellularLocation>
</comment>
<evidence type="ECO:0000256" key="2">
    <source>
        <dbReference type="ARBA" id="ARBA00005551"/>
    </source>
</evidence>
<dbReference type="InterPro" id="IPR036291">
    <property type="entry name" value="NAD(P)-bd_dom_sf"/>
</dbReference>
<evidence type="ECO:0000256" key="9">
    <source>
        <dbReference type="SAM" id="Phobius"/>
    </source>
</evidence>
<dbReference type="InterPro" id="IPR038770">
    <property type="entry name" value="Na+/solute_symporter_sf"/>
</dbReference>
<evidence type="ECO:0000313" key="12">
    <source>
        <dbReference type="EMBL" id="GAA0818968.1"/>
    </source>
</evidence>
<feature type="transmembrane region" description="Helical" evidence="9">
    <location>
        <begin position="250"/>
        <end position="267"/>
    </location>
</feature>
<keyword evidence="13" id="KW-1185">Reference proteome</keyword>
<dbReference type="EMBL" id="BAAAFA010000007">
    <property type="protein sequence ID" value="GAA0818968.1"/>
    <property type="molecule type" value="Genomic_DNA"/>
</dbReference>
<dbReference type="RefSeq" id="WP_343817494.1">
    <property type="nucleotide sequence ID" value="NZ_BAAAFA010000007.1"/>
</dbReference>
<evidence type="ECO:0000259" key="11">
    <source>
        <dbReference type="Pfam" id="PF02254"/>
    </source>
</evidence>
<reference evidence="12 13" key="1">
    <citation type="journal article" date="2019" name="Int. J. Syst. Evol. Microbiol.">
        <title>The Global Catalogue of Microorganisms (GCM) 10K type strain sequencing project: providing services to taxonomists for standard genome sequencing and annotation.</title>
        <authorList>
            <consortium name="The Broad Institute Genomics Platform"/>
            <consortium name="The Broad Institute Genome Sequencing Center for Infectious Disease"/>
            <person name="Wu L."/>
            <person name="Ma J."/>
        </authorList>
    </citation>
    <scope>NUCLEOTIDE SEQUENCE [LARGE SCALE GENOMIC DNA]</scope>
    <source>
        <strain evidence="12 13">JCM 15608</strain>
    </source>
</reference>
<keyword evidence="6 9" id="KW-1133">Transmembrane helix</keyword>
<evidence type="ECO:0000256" key="8">
    <source>
        <dbReference type="ARBA" id="ARBA00023136"/>
    </source>
</evidence>
<dbReference type="InterPro" id="IPR006153">
    <property type="entry name" value="Cation/H_exchanger_TM"/>
</dbReference>
<feature type="transmembrane region" description="Helical" evidence="9">
    <location>
        <begin position="169"/>
        <end position="185"/>
    </location>
</feature>
<comment type="similarity">
    <text evidence="2">Belongs to the monovalent cation:proton antiporter 2 (CPA2) transporter (TC 2.A.37) family.</text>
</comment>
<feature type="domain" description="Cation/H+ exchanger transmembrane" evidence="10">
    <location>
        <begin position="7"/>
        <end position="349"/>
    </location>
</feature>
<dbReference type="PANTHER" id="PTHR42751:SF1">
    <property type="entry name" value="CATION_PROTON ANTIPORTER YBAL-RELATED"/>
    <property type="match status" value="1"/>
</dbReference>
<organism evidence="12 13">
    <name type="scientific">Colwellia asteriadis</name>
    <dbReference type="NCBI Taxonomy" id="517723"/>
    <lineage>
        <taxon>Bacteria</taxon>
        <taxon>Pseudomonadati</taxon>
        <taxon>Pseudomonadota</taxon>
        <taxon>Gammaproteobacteria</taxon>
        <taxon>Alteromonadales</taxon>
        <taxon>Colwelliaceae</taxon>
        <taxon>Colwellia</taxon>
    </lineage>
</organism>
<accession>A0ABN1L881</accession>
<feature type="transmembrane region" description="Helical" evidence="9">
    <location>
        <begin position="273"/>
        <end position="294"/>
    </location>
</feature>
<evidence type="ECO:0000256" key="5">
    <source>
        <dbReference type="ARBA" id="ARBA00022692"/>
    </source>
</evidence>